<dbReference type="KEGG" id="pchm:VFPPC_07676"/>
<evidence type="ECO:0000313" key="4">
    <source>
        <dbReference type="Proteomes" id="UP000078397"/>
    </source>
</evidence>
<dbReference type="Gene3D" id="3.20.20.190">
    <property type="entry name" value="Phosphatidylinositol (PI) phosphodiesterase"/>
    <property type="match status" value="1"/>
</dbReference>
<dbReference type="RefSeq" id="XP_018143154.1">
    <property type="nucleotide sequence ID" value="XM_018286496.1"/>
</dbReference>
<dbReference type="Pfam" id="PF00388">
    <property type="entry name" value="PI-PLC-X"/>
    <property type="match status" value="1"/>
</dbReference>
<dbReference type="InterPro" id="IPR017946">
    <property type="entry name" value="PLC-like_Pdiesterase_TIM-brl"/>
</dbReference>
<evidence type="ECO:0000313" key="3">
    <source>
        <dbReference type="EMBL" id="OAQ66067.1"/>
    </source>
</evidence>
<dbReference type="SUPFAM" id="SSF51695">
    <property type="entry name" value="PLC-like phosphodiesterases"/>
    <property type="match status" value="1"/>
</dbReference>
<dbReference type="PANTHER" id="PTHR13593">
    <property type="match status" value="1"/>
</dbReference>
<dbReference type="AlphaFoldDB" id="A0A179FL80"/>
<dbReference type="Proteomes" id="UP000078397">
    <property type="component" value="Unassembled WGS sequence"/>
</dbReference>
<keyword evidence="1" id="KW-0472">Membrane</keyword>
<dbReference type="GeneID" id="28850490"/>
<dbReference type="OrthoDB" id="1046782at2759"/>
<protein>
    <submittedName>
        <fullName evidence="3">Phospholipase C, phosphatidylinositol-specific, X domain-containing protein</fullName>
    </submittedName>
</protein>
<name>A0A179FL80_METCM</name>
<dbReference type="SMART" id="SM00148">
    <property type="entry name" value="PLCXc"/>
    <property type="match status" value="1"/>
</dbReference>
<feature type="domain" description="Phosphatidylinositol-specific phospholipase C X" evidence="2">
    <location>
        <begin position="87"/>
        <end position="236"/>
    </location>
</feature>
<dbReference type="GO" id="GO:0008081">
    <property type="term" value="F:phosphoric diester hydrolase activity"/>
    <property type="evidence" value="ECO:0007669"/>
    <property type="project" value="InterPro"/>
</dbReference>
<dbReference type="CDD" id="cd08586">
    <property type="entry name" value="PI-PLCc_BcPLC_like"/>
    <property type="match status" value="1"/>
</dbReference>
<dbReference type="GO" id="GO:0006629">
    <property type="term" value="P:lipid metabolic process"/>
    <property type="evidence" value="ECO:0007669"/>
    <property type="project" value="InterPro"/>
</dbReference>
<dbReference type="EMBL" id="LSBJ02000004">
    <property type="protein sequence ID" value="OAQ66067.1"/>
    <property type="molecule type" value="Genomic_DNA"/>
</dbReference>
<accession>A0A179FL80</accession>
<feature type="transmembrane region" description="Helical" evidence="1">
    <location>
        <begin position="31"/>
        <end position="50"/>
    </location>
</feature>
<dbReference type="PROSITE" id="PS50007">
    <property type="entry name" value="PIPLC_X_DOMAIN"/>
    <property type="match status" value="1"/>
</dbReference>
<proteinExistence type="predicted"/>
<evidence type="ECO:0000259" key="2">
    <source>
        <dbReference type="SMART" id="SM00148"/>
    </source>
</evidence>
<comment type="caution">
    <text evidence="3">The sequence shown here is derived from an EMBL/GenBank/DDBJ whole genome shotgun (WGS) entry which is preliminary data.</text>
</comment>
<sequence length="366" mass="42013">MAFINTAPARSSLSKPLLNLPHPKPPSPRRLTISIIFLGISAMMLFYLLLSLAPGLISSRPFHGYTSPWSFDANRSFQPKWMSKLPDTLNISSLSIPGTHDTMTYHIDKFSLQCQNWDLMLQMDAGIRYLDIRGRIKDRELMIYHADQPTGFSLLDVLGTIDTFLAENPSEFLILRLKEEGKPLGRGRLNAIFEEIFINVINTKPVTKDRFFFYTDSRVPLPTLGEVRSKIFMFQEFRSRENQYGLPWNNTQMILEDKWVIDGVDHLPEKWEAIETALNWASTMPLDNQHMYVSHVSASVGLLPVEAAAGPLNRTQVGMNDRTGEWLEKNRYEPNRRVGVLIFDFPGAKLIENVIKWNRLLWKGPF</sequence>
<dbReference type="InterPro" id="IPR000909">
    <property type="entry name" value="PLipase_C_PInositol-sp_X_dom"/>
</dbReference>
<keyword evidence="4" id="KW-1185">Reference proteome</keyword>
<gene>
    <name evidence="3" type="ORF">VFPPC_07676</name>
</gene>
<organism evidence="3 4">
    <name type="scientific">Pochonia chlamydosporia 170</name>
    <dbReference type="NCBI Taxonomy" id="1380566"/>
    <lineage>
        <taxon>Eukaryota</taxon>
        <taxon>Fungi</taxon>
        <taxon>Dikarya</taxon>
        <taxon>Ascomycota</taxon>
        <taxon>Pezizomycotina</taxon>
        <taxon>Sordariomycetes</taxon>
        <taxon>Hypocreomycetidae</taxon>
        <taxon>Hypocreales</taxon>
        <taxon>Clavicipitaceae</taxon>
        <taxon>Pochonia</taxon>
    </lineage>
</organism>
<reference evidence="3 4" key="1">
    <citation type="journal article" date="2016" name="PLoS Pathog.">
        <title>Biosynthesis of antibiotic leucinostatins in bio-control fungus Purpureocillium lilacinum and their inhibition on phytophthora revealed by genome mining.</title>
        <authorList>
            <person name="Wang G."/>
            <person name="Liu Z."/>
            <person name="Lin R."/>
            <person name="Li E."/>
            <person name="Mao Z."/>
            <person name="Ling J."/>
            <person name="Yang Y."/>
            <person name="Yin W.B."/>
            <person name="Xie B."/>
        </authorList>
    </citation>
    <scope>NUCLEOTIDE SEQUENCE [LARGE SCALE GENOMIC DNA]</scope>
    <source>
        <strain evidence="3">170</strain>
    </source>
</reference>
<keyword evidence="1" id="KW-1133">Transmembrane helix</keyword>
<evidence type="ECO:0000256" key="1">
    <source>
        <dbReference type="SAM" id="Phobius"/>
    </source>
</evidence>
<keyword evidence="1" id="KW-0812">Transmembrane</keyword>
<dbReference type="PANTHER" id="PTHR13593:SF113">
    <property type="entry name" value="SI:DKEY-266F7.9"/>
    <property type="match status" value="1"/>
</dbReference>
<dbReference type="InterPro" id="IPR051057">
    <property type="entry name" value="PI-PLC_domain"/>
</dbReference>